<organism evidence="2 3">
    <name type="scientific">Aquipseudomonas alcaligenes</name>
    <name type="common">Pseudomonas alcaligenes</name>
    <dbReference type="NCBI Taxonomy" id="43263"/>
    <lineage>
        <taxon>Bacteria</taxon>
        <taxon>Pseudomonadati</taxon>
        <taxon>Pseudomonadota</taxon>
        <taxon>Gammaproteobacteria</taxon>
        <taxon>Pseudomonadales</taxon>
        <taxon>Pseudomonadaceae</taxon>
        <taxon>Aquipseudomonas</taxon>
    </lineage>
</organism>
<dbReference type="SUPFAM" id="SSF53474">
    <property type="entry name" value="alpha/beta-Hydrolases"/>
    <property type="match status" value="1"/>
</dbReference>
<accession>A0ABR7RW64</accession>
<dbReference type="RefSeq" id="WP_187804168.1">
    <property type="nucleotide sequence ID" value="NZ_LZEU01000001.1"/>
</dbReference>
<dbReference type="PANTHER" id="PTHR43194">
    <property type="entry name" value="HYDROLASE ALPHA/BETA FOLD FAMILY"/>
    <property type="match status" value="1"/>
</dbReference>
<name>A0ABR7RW64_AQUAC</name>
<dbReference type="Proteomes" id="UP000744555">
    <property type="component" value="Unassembled WGS sequence"/>
</dbReference>
<reference evidence="2 3" key="1">
    <citation type="submission" date="2016-06" db="EMBL/GenBank/DDBJ databases">
        <authorList>
            <person name="Ramos C."/>
            <person name="Pintado A."/>
            <person name="Crespo-Gomez J.I."/>
        </authorList>
    </citation>
    <scope>NUCLEOTIDE SEQUENCE [LARGE SCALE GENOMIC DNA]</scope>
    <source>
        <strain evidence="2 3">AVO110</strain>
    </source>
</reference>
<evidence type="ECO:0000313" key="2">
    <source>
        <dbReference type="EMBL" id="MBC9249009.1"/>
    </source>
</evidence>
<dbReference type="InterPro" id="IPR000073">
    <property type="entry name" value="AB_hydrolase_1"/>
</dbReference>
<dbReference type="Gene3D" id="3.40.50.1820">
    <property type="entry name" value="alpha/beta hydrolase"/>
    <property type="match status" value="1"/>
</dbReference>
<evidence type="ECO:0000259" key="1">
    <source>
        <dbReference type="Pfam" id="PF00561"/>
    </source>
</evidence>
<feature type="domain" description="AB hydrolase-1" evidence="1">
    <location>
        <begin position="43"/>
        <end position="226"/>
    </location>
</feature>
<dbReference type="InterPro" id="IPR029058">
    <property type="entry name" value="AB_hydrolase_fold"/>
</dbReference>
<protein>
    <submittedName>
        <fullName evidence="2">Transporter</fullName>
    </submittedName>
</protein>
<dbReference type="InterPro" id="IPR050228">
    <property type="entry name" value="Carboxylesterase_BioH"/>
</dbReference>
<keyword evidence="3" id="KW-1185">Reference proteome</keyword>
<dbReference type="Pfam" id="PF00561">
    <property type="entry name" value="Abhydrolase_1"/>
    <property type="match status" value="1"/>
</dbReference>
<gene>
    <name evidence="2" type="ORF">A9179_01845</name>
</gene>
<sequence length="243" mass="25579">MRNPLILLAGWGLGSAPLQPLVAALQGLDPHLRIQLEPLPALAQADVPAWLDELDERLPQDCWLGGWSLGGMLASALAARRGERCRGLLTLASNACFVARSDWPAAMPAETFALFRDACAESAEATLRRFAMLCAQGSAEPRALGRLLFGGAPQPDAAQLLAGLEVLAELDSRQALQAFVGPQLHLFAAADGLVPAAAAGELQSLLGDVETGLIEAASHAFMLERPHEVAAAIQAFLHEVGDD</sequence>
<comment type="caution">
    <text evidence="2">The sequence shown here is derived from an EMBL/GenBank/DDBJ whole genome shotgun (WGS) entry which is preliminary data.</text>
</comment>
<dbReference type="PANTHER" id="PTHR43194:SF5">
    <property type="entry name" value="PIMELOYL-[ACYL-CARRIER PROTEIN] METHYL ESTER ESTERASE"/>
    <property type="match status" value="1"/>
</dbReference>
<dbReference type="EMBL" id="LZEU01000001">
    <property type="protein sequence ID" value="MBC9249009.1"/>
    <property type="molecule type" value="Genomic_DNA"/>
</dbReference>
<evidence type="ECO:0000313" key="3">
    <source>
        <dbReference type="Proteomes" id="UP000744555"/>
    </source>
</evidence>
<proteinExistence type="predicted"/>